<dbReference type="EMBL" id="KQ964520">
    <property type="protein sequence ID" value="KXN69875.1"/>
    <property type="molecule type" value="Genomic_DNA"/>
</dbReference>
<keyword evidence="3 6" id="KW-0812">Transmembrane</keyword>
<comment type="similarity">
    <text evidence="2">Belongs to the cornichon family.</text>
</comment>
<dbReference type="GO" id="GO:0016020">
    <property type="term" value="C:membrane"/>
    <property type="evidence" value="ECO:0007669"/>
    <property type="project" value="UniProtKB-SubCell"/>
</dbReference>
<evidence type="ECO:0000256" key="1">
    <source>
        <dbReference type="ARBA" id="ARBA00004141"/>
    </source>
</evidence>
<evidence type="ECO:0000256" key="4">
    <source>
        <dbReference type="ARBA" id="ARBA00022989"/>
    </source>
</evidence>
<keyword evidence="5 6" id="KW-0472">Membrane</keyword>
<evidence type="ECO:0000256" key="3">
    <source>
        <dbReference type="ARBA" id="ARBA00022692"/>
    </source>
</evidence>
<sequence>MSLGVTFIGLLVLDLIAFFLSLYQLMNISDLESDYINPIDGCKTLNQLVMPELILTGIFLVISLFTGSFLAIFLILPLAAYNFYKLFTKQHKYDPTRVFHKVVQYRTEYMIKMFGFILGVFVYLYLAISAFVAGTVQN</sequence>
<feature type="transmembrane region" description="Helical" evidence="6">
    <location>
        <begin position="7"/>
        <end position="26"/>
    </location>
</feature>
<organism evidence="7 8">
    <name type="scientific">Conidiobolus coronatus (strain ATCC 28846 / CBS 209.66 / NRRL 28638)</name>
    <name type="common">Delacroixia coronata</name>
    <dbReference type="NCBI Taxonomy" id="796925"/>
    <lineage>
        <taxon>Eukaryota</taxon>
        <taxon>Fungi</taxon>
        <taxon>Fungi incertae sedis</taxon>
        <taxon>Zoopagomycota</taxon>
        <taxon>Entomophthoromycotina</taxon>
        <taxon>Entomophthoromycetes</taxon>
        <taxon>Entomophthorales</taxon>
        <taxon>Ancylistaceae</taxon>
        <taxon>Conidiobolus</taxon>
    </lineage>
</organism>
<proteinExistence type="inferred from homology"/>
<keyword evidence="4 6" id="KW-1133">Transmembrane helix</keyword>
<name>A0A137P4D5_CONC2</name>
<dbReference type="STRING" id="796925.A0A137P4D5"/>
<dbReference type="InterPro" id="IPR003377">
    <property type="entry name" value="Cornichon"/>
</dbReference>
<dbReference type="PANTHER" id="PTHR12290">
    <property type="entry name" value="CORNICHON-RELATED"/>
    <property type="match status" value="1"/>
</dbReference>
<evidence type="ECO:0000313" key="7">
    <source>
        <dbReference type="EMBL" id="KXN69875.1"/>
    </source>
</evidence>
<dbReference type="GO" id="GO:0016192">
    <property type="term" value="P:vesicle-mediated transport"/>
    <property type="evidence" value="ECO:0007669"/>
    <property type="project" value="InterPro"/>
</dbReference>
<comment type="subcellular location">
    <subcellularLocation>
        <location evidence="1">Membrane</location>
        <topology evidence="1">Multi-pass membrane protein</topology>
    </subcellularLocation>
</comment>
<accession>A0A137P4D5</accession>
<dbReference type="SMART" id="SM01398">
    <property type="entry name" value="Cornichon"/>
    <property type="match status" value="1"/>
</dbReference>
<evidence type="ECO:0000256" key="5">
    <source>
        <dbReference type="ARBA" id="ARBA00023136"/>
    </source>
</evidence>
<protein>
    <submittedName>
        <fullName evidence="7">Cornichon</fullName>
    </submittedName>
</protein>
<feature type="transmembrane region" description="Helical" evidence="6">
    <location>
        <begin position="53"/>
        <end position="84"/>
    </location>
</feature>
<dbReference type="Pfam" id="PF03311">
    <property type="entry name" value="Cornichon"/>
    <property type="match status" value="1"/>
</dbReference>
<evidence type="ECO:0000313" key="8">
    <source>
        <dbReference type="Proteomes" id="UP000070444"/>
    </source>
</evidence>
<dbReference type="OrthoDB" id="434393at2759"/>
<reference evidence="7 8" key="1">
    <citation type="journal article" date="2015" name="Genome Biol. Evol.">
        <title>Phylogenomic analyses indicate that early fungi evolved digesting cell walls of algal ancestors of land plants.</title>
        <authorList>
            <person name="Chang Y."/>
            <person name="Wang S."/>
            <person name="Sekimoto S."/>
            <person name="Aerts A.L."/>
            <person name="Choi C."/>
            <person name="Clum A."/>
            <person name="LaButti K.M."/>
            <person name="Lindquist E.A."/>
            <person name="Yee Ngan C."/>
            <person name="Ohm R.A."/>
            <person name="Salamov A.A."/>
            <person name="Grigoriev I.V."/>
            <person name="Spatafora J.W."/>
            <person name="Berbee M.L."/>
        </authorList>
    </citation>
    <scope>NUCLEOTIDE SEQUENCE [LARGE SCALE GENOMIC DNA]</scope>
    <source>
        <strain evidence="7 8">NRRL 28638</strain>
    </source>
</reference>
<keyword evidence="8" id="KW-1185">Reference proteome</keyword>
<dbReference type="OMA" id="HKKECFI"/>
<evidence type="ECO:0000256" key="6">
    <source>
        <dbReference type="SAM" id="Phobius"/>
    </source>
</evidence>
<gene>
    <name evidence="7" type="ORF">CONCODRAFT_79096</name>
</gene>
<dbReference type="Proteomes" id="UP000070444">
    <property type="component" value="Unassembled WGS sequence"/>
</dbReference>
<dbReference type="AlphaFoldDB" id="A0A137P4D5"/>
<feature type="transmembrane region" description="Helical" evidence="6">
    <location>
        <begin position="114"/>
        <end position="136"/>
    </location>
</feature>
<evidence type="ECO:0000256" key="2">
    <source>
        <dbReference type="ARBA" id="ARBA00010095"/>
    </source>
</evidence>